<reference evidence="2" key="1">
    <citation type="submission" date="2025-08" db="UniProtKB">
        <authorList>
            <consortium name="RefSeq"/>
        </authorList>
    </citation>
    <scope>IDENTIFICATION</scope>
    <source>
        <tissue evidence="2">Muscle</tissue>
    </source>
</reference>
<sequence>MVYCRKNEVHLKRIKLDLKYMETQNKRLKEHIKEKMIQKFGCKVSLINLYQTILQRLIYDTKIDVRKIMKSLSKNIENAKWNCNKGLIVLKTLIRNNTEKLSFLTILEKEKIKLRKILEQTLLSEENMLQIEHEHKVDIVALENILYNQIQQKHILQYDIESLKTGSKKVSSLCLD</sequence>
<gene>
    <name evidence="2" type="primary">LOC117239182</name>
</gene>
<dbReference type="AlphaFoldDB" id="A0A6J3L5B8"/>
<dbReference type="GeneID" id="117239182"/>
<dbReference type="Proteomes" id="UP000504631">
    <property type="component" value="Unplaced"/>
</dbReference>
<dbReference type="KEGG" id="bvk:117239182"/>
<keyword evidence="1" id="KW-1185">Reference proteome</keyword>
<evidence type="ECO:0000313" key="1">
    <source>
        <dbReference type="Proteomes" id="UP000504631"/>
    </source>
</evidence>
<proteinExistence type="predicted"/>
<accession>A0A6J3L5B8</accession>
<name>A0A6J3L5B8_9HYME</name>
<organism evidence="1 2">
    <name type="scientific">Bombus vosnesenskii</name>
    <dbReference type="NCBI Taxonomy" id="207650"/>
    <lineage>
        <taxon>Eukaryota</taxon>
        <taxon>Metazoa</taxon>
        <taxon>Ecdysozoa</taxon>
        <taxon>Arthropoda</taxon>
        <taxon>Hexapoda</taxon>
        <taxon>Insecta</taxon>
        <taxon>Pterygota</taxon>
        <taxon>Neoptera</taxon>
        <taxon>Endopterygota</taxon>
        <taxon>Hymenoptera</taxon>
        <taxon>Apocrita</taxon>
        <taxon>Aculeata</taxon>
        <taxon>Apoidea</taxon>
        <taxon>Anthophila</taxon>
        <taxon>Apidae</taxon>
        <taxon>Bombus</taxon>
        <taxon>Pyrobombus</taxon>
    </lineage>
</organism>
<dbReference type="RefSeq" id="XP_033360470.1">
    <property type="nucleotide sequence ID" value="XM_033504579.1"/>
</dbReference>
<protein>
    <submittedName>
        <fullName evidence="2">Uncharacterized protein LOC117239182</fullName>
    </submittedName>
</protein>
<evidence type="ECO:0000313" key="2">
    <source>
        <dbReference type="RefSeq" id="XP_033360470.1"/>
    </source>
</evidence>